<keyword evidence="11" id="KW-1185">Reference proteome</keyword>
<accession>A0ABP1RHJ9</accession>
<feature type="compositionally biased region" description="Acidic residues" evidence="8">
    <location>
        <begin position="210"/>
        <end position="231"/>
    </location>
</feature>
<evidence type="ECO:0000256" key="6">
    <source>
        <dbReference type="ARBA" id="ARBA00023242"/>
    </source>
</evidence>
<feature type="domain" description="C2H2-type" evidence="9">
    <location>
        <begin position="973"/>
        <end position="1000"/>
    </location>
</feature>
<evidence type="ECO:0000256" key="2">
    <source>
        <dbReference type="ARBA" id="ARBA00022723"/>
    </source>
</evidence>
<keyword evidence="2" id="KW-0479">Metal-binding</keyword>
<keyword evidence="3" id="KW-0677">Repeat</keyword>
<reference evidence="10 11" key="1">
    <citation type="submission" date="2024-08" db="EMBL/GenBank/DDBJ databases">
        <authorList>
            <person name="Cucini C."/>
            <person name="Frati F."/>
        </authorList>
    </citation>
    <scope>NUCLEOTIDE SEQUENCE [LARGE SCALE GENOMIC DNA]</scope>
</reference>
<feature type="domain" description="C2H2-type" evidence="9">
    <location>
        <begin position="1081"/>
        <end position="1108"/>
    </location>
</feature>
<dbReference type="Proteomes" id="UP001642540">
    <property type="component" value="Unassembled WGS sequence"/>
</dbReference>
<evidence type="ECO:0000259" key="9">
    <source>
        <dbReference type="PROSITE" id="PS50157"/>
    </source>
</evidence>
<feature type="domain" description="C2H2-type" evidence="9">
    <location>
        <begin position="457"/>
        <end position="480"/>
    </location>
</feature>
<dbReference type="EMBL" id="CAXLJM020000075">
    <property type="protein sequence ID" value="CAL8128481.1"/>
    <property type="molecule type" value="Genomic_DNA"/>
</dbReference>
<feature type="region of interest" description="Disordered" evidence="8">
    <location>
        <begin position="190"/>
        <end position="315"/>
    </location>
</feature>
<evidence type="ECO:0000313" key="10">
    <source>
        <dbReference type="EMBL" id="CAL8128481.1"/>
    </source>
</evidence>
<feature type="domain" description="C2H2-type" evidence="9">
    <location>
        <begin position="353"/>
        <end position="380"/>
    </location>
</feature>
<comment type="subcellular location">
    <subcellularLocation>
        <location evidence="1">Nucleus</location>
    </subcellularLocation>
</comment>
<feature type="domain" description="C2H2-type" evidence="9">
    <location>
        <begin position="324"/>
        <end position="349"/>
    </location>
</feature>
<dbReference type="SMART" id="SM00355">
    <property type="entry name" value="ZnF_C2H2"/>
    <property type="match status" value="24"/>
</dbReference>
<dbReference type="PROSITE" id="PS50157">
    <property type="entry name" value="ZINC_FINGER_C2H2_2"/>
    <property type="match status" value="9"/>
</dbReference>
<dbReference type="SUPFAM" id="SSF57667">
    <property type="entry name" value="beta-beta-alpha zinc fingers"/>
    <property type="match status" value="3"/>
</dbReference>
<evidence type="ECO:0000256" key="3">
    <source>
        <dbReference type="ARBA" id="ARBA00022737"/>
    </source>
</evidence>
<feature type="compositionally biased region" description="Acidic residues" evidence="8">
    <location>
        <begin position="254"/>
        <end position="264"/>
    </location>
</feature>
<dbReference type="Pfam" id="PF00096">
    <property type="entry name" value="zf-C2H2"/>
    <property type="match status" value="2"/>
</dbReference>
<feature type="compositionally biased region" description="Acidic residues" evidence="8">
    <location>
        <begin position="635"/>
        <end position="645"/>
    </location>
</feature>
<keyword evidence="6" id="KW-0539">Nucleus</keyword>
<feature type="compositionally biased region" description="Acidic residues" evidence="8">
    <location>
        <begin position="271"/>
        <end position="290"/>
    </location>
</feature>
<feature type="domain" description="C2H2-type" evidence="9">
    <location>
        <begin position="1109"/>
        <end position="1137"/>
    </location>
</feature>
<evidence type="ECO:0000256" key="1">
    <source>
        <dbReference type="ARBA" id="ARBA00004123"/>
    </source>
</evidence>
<name>A0ABP1RHJ9_9HEXA</name>
<evidence type="ECO:0000256" key="4">
    <source>
        <dbReference type="ARBA" id="ARBA00022771"/>
    </source>
</evidence>
<keyword evidence="5" id="KW-0862">Zinc</keyword>
<proteinExistence type="predicted"/>
<feature type="domain" description="C2H2-type" evidence="9">
    <location>
        <begin position="939"/>
        <end position="967"/>
    </location>
</feature>
<evidence type="ECO:0000313" key="11">
    <source>
        <dbReference type="Proteomes" id="UP001642540"/>
    </source>
</evidence>
<evidence type="ECO:0000256" key="7">
    <source>
        <dbReference type="PROSITE-ProRule" id="PRU00042"/>
    </source>
</evidence>
<feature type="compositionally biased region" description="Acidic residues" evidence="8">
    <location>
        <begin position="190"/>
        <end position="200"/>
    </location>
</feature>
<feature type="region of interest" description="Disordered" evidence="8">
    <location>
        <begin position="605"/>
        <end position="647"/>
    </location>
</feature>
<feature type="compositionally biased region" description="Basic residues" evidence="8">
    <location>
        <begin position="620"/>
        <end position="629"/>
    </location>
</feature>
<dbReference type="InterPro" id="IPR036236">
    <property type="entry name" value="Znf_C2H2_sf"/>
</dbReference>
<protein>
    <recommendedName>
        <fullName evidence="9">C2H2-type domain-containing protein</fullName>
    </recommendedName>
</protein>
<evidence type="ECO:0000256" key="5">
    <source>
        <dbReference type="ARBA" id="ARBA00022833"/>
    </source>
</evidence>
<dbReference type="PROSITE" id="PS00028">
    <property type="entry name" value="ZINC_FINGER_C2H2_1"/>
    <property type="match status" value="16"/>
</dbReference>
<gene>
    <name evidence="10" type="ORF">ODALV1_LOCUS22257</name>
</gene>
<dbReference type="InterPro" id="IPR013087">
    <property type="entry name" value="Znf_C2H2_type"/>
</dbReference>
<organism evidence="10 11">
    <name type="scientific">Orchesella dallaii</name>
    <dbReference type="NCBI Taxonomy" id="48710"/>
    <lineage>
        <taxon>Eukaryota</taxon>
        <taxon>Metazoa</taxon>
        <taxon>Ecdysozoa</taxon>
        <taxon>Arthropoda</taxon>
        <taxon>Hexapoda</taxon>
        <taxon>Collembola</taxon>
        <taxon>Entomobryomorpha</taxon>
        <taxon>Entomobryoidea</taxon>
        <taxon>Orchesellidae</taxon>
        <taxon>Orchesellinae</taxon>
        <taxon>Orchesella</taxon>
    </lineage>
</organism>
<keyword evidence="4 7" id="KW-0863">Zinc-finger</keyword>
<dbReference type="PANTHER" id="PTHR24376:SF235">
    <property type="entry name" value="C2H2-TYPE DOMAIN-CONTAINING PROTEIN"/>
    <property type="match status" value="1"/>
</dbReference>
<evidence type="ECO:0000256" key="8">
    <source>
        <dbReference type="SAM" id="MobiDB-lite"/>
    </source>
</evidence>
<feature type="domain" description="C2H2-type" evidence="9">
    <location>
        <begin position="693"/>
        <end position="720"/>
    </location>
</feature>
<dbReference type="PANTHER" id="PTHR24376">
    <property type="entry name" value="ZINC FINGER PROTEIN"/>
    <property type="match status" value="1"/>
</dbReference>
<dbReference type="Gene3D" id="3.30.160.60">
    <property type="entry name" value="Classic Zinc Finger"/>
    <property type="match status" value="9"/>
</dbReference>
<comment type="caution">
    <text evidence="10">The sequence shown here is derived from an EMBL/GenBank/DDBJ whole genome shotgun (WGS) entry which is preliminary data.</text>
</comment>
<feature type="domain" description="C2H2-type" evidence="9">
    <location>
        <begin position="514"/>
        <end position="537"/>
    </location>
</feature>
<sequence length="1177" mass="133659">MASPNDSYVCFICLKPFSLHEGKSLSSGRSTLYKQFTSFVRSYLQITTVGNLSDGQVSSWENHGTSAVGIEAFCEGCSETVSNICELYKELCSVELRLSTKLEEFGVTIKEIKKPTLASHRDDLATSSLLKSLAVQLSLPTEAVFYLRNSILSKLFPKSISSKHSVNLNVANAQEEIEPKVTEIIKEEVESLPDSDDDGENQNQFGSENDCLESSDNRDDEENSNESDSEDNDTHETEQVGDSDSRPAVNVDSDNSEDEDDYEENQTSSDIESDESSIEMDTDGDDDEDITFSPTPKRRRNLPPKTTSQPKRNAKSYASIKKMIACEANECRQYFDNITQLNDHLKTHSTTIHYCCECNRGFLNPDLLTLHKLLHSKRVNRTYPCPSRSCSTKLPTAKQLQYHYNIKHGLGLGCFKCPKCELNLASEPALISHLNKHDEAEDPSLPISEALHCIAAPPCSVCGLQFLRLQNLDEHRKEIHKLGVECPTCKKLYCNRTAMRIHRINHHKLDAVEIVCEACGKSFKTKSYQREHILTMHPDLVSRERLHQCSHCLMRFHRKRHLSNHLSKCQKNPNPVKIVVVRRRPSQKRVSPCHVCGKLVKGGSLKKHLRSHQPKPITNKTHKKRRKPKVKDESGDQDMDDDDYEQNSKSQLKAEILAYIDKMFACDAPECRTYYKDIAELNSHLETHSSTIYSCAECERGFLHPEILELHKLLHTAKVHAKYPCPSSSCSTKFDKPKELQSHFNIKHGIGLGCFKCPKCDLNLASEKSFIKHLINTKHDEAKDLSPITEAPRCIAAPCSVCGLQFISVKYLDLHRKNVHKLGVECPTCNTFYSDRMSLNQHIHRQHKLDVGQIIRRKRKKTSPALDIDNNTNSSSTQCEVCGKLVKGSSEQMQRHLNRYHLTKTLPCKICGVFVEGPCHLQHMESHQNAKQEEIKEPFICDICGEKFTYIKTLNYHLNRRHGIRKGADEKRVQCHICGNSYSSEGNLALHQVAHNDERPFPCHLCPYKANFNSCLKSHLVLMHGKVKGQEFAQDDGGPTGRKGNCRYPLCKQVFFDESELKSHVEQEHQAPNDEISAPTFMCNLCGRIFVNQQRLTRHNEVHSQEKRYKCPICQKGLSQPNSVKEHLIAVHGVGKEQEYLSCTQLNCSYKTKGRAVLFQHLRKVHGVYTGKRSRIF</sequence>